<sequence length="308" mass="35641">MSGQDKIKPLVIGHYANPRCFRNNRPRCVDYVANSTAWMTGPIFETWLDNWNKKLSNEGRKILLYMDNFSGHTEMELSNIVIKFLPPNTTARTQPLDQGIIKNLKLFYRQQLLQNHVDALDVEQEYNPNLLDALRMLKKAWDKVKPSTIINCFRHAGFVVDNQTQAIEVAENDELNELEELWNRLKLSHDLEFYPNLQDYLSIDDLMDINENGSPQLEAETDVEMEVSDSDPSQLDAEYMTFESLLDDPGNVIPPSHDGGITFPEDYDYMPYEELLDMPQEVPRVVLKLKKAGNAWKANDPFYNEYEA</sequence>
<evidence type="ECO:0000259" key="1">
    <source>
        <dbReference type="Pfam" id="PF03184"/>
    </source>
</evidence>
<dbReference type="GO" id="GO:0003677">
    <property type="term" value="F:DNA binding"/>
    <property type="evidence" value="ECO:0007669"/>
    <property type="project" value="TreeGrafter"/>
</dbReference>
<name>A0A914D8A6_9BILA</name>
<dbReference type="InterPro" id="IPR004875">
    <property type="entry name" value="DDE_SF_endonuclease_dom"/>
</dbReference>
<accession>A0A914D8A6</accession>
<reference evidence="3" key="1">
    <citation type="submission" date="2022-11" db="UniProtKB">
        <authorList>
            <consortium name="WormBaseParasite"/>
        </authorList>
    </citation>
    <scope>IDENTIFICATION</scope>
</reference>
<dbReference type="PANTHER" id="PTHR19303:SF73">
    <property type="entry name" value="PROTEIN PDC2"/>
    <property type="match status" value="1"/>
</dbReference>
<dbReference type="Pfam" id="PF03184">
    <property type="entry name" value="DDE_1"/>
    <property type="match status" value="1"/>
</dbReference>
<dbReference type="InterPro" id="IPR050863">
    <property type="entry name" value="CenT-Element_Derived"/>
</dbReference>
<dbReference type="WBParaSite" id="ACRNAN_scaffold195.g18488.t1">
    <property type="protein sequence ID" value="ACRNAN_scaffold195.g18488.t1"/>
    <property type="gene ID" value="ACRNAN_scaffold195.g18488"/>
</dbReference>
<protein>
    <submittedName>
        <fullName evidence="3">DDE-1 domain-containing protein</fullName>
    </submittedName>
</protein>
<organism evidence="2 3">
    <name type="scientific">Acrobeloides nanus</name>
    <dbReference type="NCBI Taxonomy" id="290746"/>
    <lineage>
        <taxon>Eukaryota</taxon>
        <taxon>Metazoa</taxon>
        <taxon>Ecdysozoa</taxon>
        <taxon>Nematoda</taxon>
        <taxon>Chromadorea</taxon>
        <taxon>Rhabditida</taxon>
        <taxon>Tylenchina</taxon>
        <taxon>Cephalobomorpha</taxon>
        <taxon>Cephaloboidea</taxon>
        <taxon>Cephalobidae</taxon>
        <taxon>Acrobeloides</taxon>
    </lineage>
</organism>
<evidence type="ECO:0000313" key="2">
    <source>
        <dbReference type="Proteomes" id="UP000887540"/>
    </source>
</evidence>
<proteinExistence type="predicted"/>
<dbReference type="GO" id="GO:0005634">
    <property type="term" value="C:nucleus"/>
    <property type="evidence" value="ECO:0007669"/>
    <property type="project" value="TreeGrafter"/>
</dbReference>
<evidence type="ECO:0000313" key="3">
    <source>
        <dbReference type="WBParaSite" id="ACRNAN_scaffold195.g18488.t1"/>
    </source>
</evidence>
<feature type="domain" description="DDE-1" evidence="1">
    <location>
        <begin position="2"/>
        <end position="153"/>
    </location>
</feature>
<dbReference type="AlphaFoldDB" id="A0A914D8A6"/>
<keyword evidence="2" id="KW-1185">Reference proteome</keyword>
<dbReference type="Proteomes" id="UP000887540">
    <property type="component" value="Unplaced"/>
</dbReference>
<dbReference type="PANTHER" id="PTHR19303">
    <property type="entry name" value="TRANSPOSON"/>
    <property type="match status" value="1"/>
</dbReference>